<evidence type="ECO:0000313" key="3">
    <source>
        <dbReference type="EMBL" id="OAH51897.1"/>
    </source>
</evidence>
<comment type="caution">
    <text evidence="3">The sequence shown here is derived from an EMBL/GenBank/DDBJ whole genome shotgun (WGS) entry which is preliminary data.</text>
</comment>
<organism evidence="3 4">
    <name type="scientific">Microbacterium oleivorans</name>
    <dbReference type="NCBI Taxonomy" id="273677"/>
    <lineage>
        <taxon>Bacteria</taxon>
        <taxon>Bacillati</taxon>
        <taxon>Actinomycetota</taxon>
        <taxon>Actinomycetes</taxon>
        <taxon>Micrococcales</taxon>
        <taxon>Microbacteriaceae</taxon>
        <taxon>Microbacterium</taxon>
    </lineage>
</organism>
<proteinExistence type="predicted"/>
<feature type="domain" description="PPM-type phosphatase" evidence="2">
    <location>
        <begin position="57"/>
        <end position="261"/>
    </location>
</feature>
<dbReference type="SMART" id="SM00331">
    <property type="entry name" value="PP2C_SIG"/>
    <property type="match status" value="1"/>
</dbReference>
<name>A0A177KFP0_9MICO</name>
<dbReference type="InterPro" id="IPR052016">
    <property type="entry name" value="Bact_Sigma-Reg"/>
</dbReference>
<evidence type="ECO:0000313" key="4">
    <source>
        <dbReference type="Proteomes" id="UP000076998"/>
    </source>
</evidence>
<dbReference type="AlphaFoldDB" id="A0A177KFP0"/>
<dbReference type="EMBL" id="LSTV01000001">
    <property type="protein sequence ID" value="OAH51897.1"/>
    <property type="molecule type" value="Genomic_DNA"/>
</dbReference>
<dbReference type="InterPro" id="IPR036457">
    <property type="entry name" value="PPM-type-like_dom_sf"/>
</dbReference>
<dbReference type="PANTHER" id="PTHR43156:SF2">
    <property type="entry name" value="STAGE II SPORULATION PROTEIN E"/>
    <property type="match status" value="1"/>
</dbReference>
<dbReference type="Pfam" id="PF07228">
    <property type="entry name" value="SpoIIE"/>
    <property type="match status" value="1"/>
</dbReference>
<evidence type="ECO:0000256" key="1">
    <source>
        <dbReference type="ARBA" id="ARBA00022801"/>
    </source>
</evidence>
<dbReference type="Gene3D" id="3.60.40.10">
    <property type="entry name" value="PPM-type phosphatase domain"/>
    <property type="match status" value="1"/>
</dbReference>
<accession>A0A177KFP0</accession>
<gene>
    <name evidence="3" type="ORF">AYL44_00115</name>
</gene>
<dbReference type="InterPro" id="IPR001932">
    <property type="entry name" value="PPM-type_phosphatase-like_dom"/>
</dbReference>
<keyword evidence="1" id="KW-0378">Hydrolase</keyword>
<evidence type="ECO:0000259" key="2">
    <source>
        <dbReference type="SMART" id="SM00331"/>
    </source>
</evidence>
<reference evidence="3 4" key="1">
    <citation type="submission" date="2016-02" db="EMBL/GenBank/DDBJ databases">
        <authorList>
            <person name="Wen L."/>
            <person name="He K."/>
            <person name="Yang H."/>
        </authorList>
    </citation>
    <scope>NUCLEOTIDE SEQUENCE [LARGE SCALE GENOMIC DNA]</scope>
    <source>
        <strain evidence="3 4">CD11_3</strain>
    </source>
</reference>
<dbReference type="SUPFAM" id="SSF81606">
    <property type="entry name" value="PP2C-like"/>
    <property type="match status" value="1"/>
</dbReference>
<dbReference type="PANTHER" id="PTHR43156">
    <property type="entry name" value="STAGE II SPORULATION PROTEIN E-RELATED"/>
    <property type="match status" value="1"/>
</dbReference>
<protein>
    <recommendedName>
        <fullName evidence="2">PPM-type phosphatase domain-containing protein</fullName>
    </recommendedName>
</protein>
<dbReference type="GO" id="GO:0016791">
    <property type="term" value="F:phosphatase activity"/>
    <property type="evidence" value="ECO:0007669"/>
    <property type="project" value="TreeGrafter"/>
</dbReference>
<sequence length="263" mass="28410">MGTLCILDTKPRTLTEPQRELLREMALWVQSEIAREHEFDRAGEVQRALLPKRAPEVAGFTLAADAIASGSVMGDLYDWYLHEGRLRLTLADVMGKGIGAGLIAAGVRASLRTARDRPLIAAVEDLDRQVSDDLADLHMFVTAVVADVDGATGDVELVDAGHSLSFVVRADDTWHPVRSTGLPLGMGIEDARTSARLRLEPGDALLCCSDGVLDILDVDDPFGQVLRALRRWGPAGAVAEGIALARERKAPDDVTLMVVRRDA</sequence>
<dbReference type="Proteomes" id="UP000076998">
    <property type="component" value="Unassembled WGS sequence"/>
</dbReference>